<name>A0A5M3XXL5_9ACTN</name>
<dbReference type="SUPFAM" id="SSF69118">
    <property type="entry name" value="AhpD-like"/>
    <property type="match status" value="1"/>
</dbReference>
<dbReference type="Gene3D" id="1.20.1290.10">
    <property type="entry name" value="AhpD-like"/>
    <property type="match status" value="1"/>
</dbReference>
<gene>
    <name evidence="1" type="ORF">Aple_076980</name>
</gene>
<dbReference type="Proteomes" id="UP000377595">
    <property type="component" value="Unassembled WGS sequence"/>
</dbReference>
<organism evidence="1 2">
    <name type="scientific">Acrocarpospora pleiomorpha</name>
    <dbReference type="NCBI Taxonomy" id="90975"/>
    <lineage>
        <taxon>Bacteria</taxon>
        <taxon>Bacillati</taxon>
        <taxon>Actinomycetota</taxon>
        <taxon>Actinomycetes</taxon>
        <taxon>Streptosporangiales</taxon>
        <taxon>Streptosporangiaceae</taxon>
        <taxon>Acrocarpospora</taxon>
    </lineage>
</organism>
<dbReference type="EMBL" id="BLAF01000057">
    <property type="protein sequence ID" value="GES24799.1"/>
    <property type="molecule type" value="Genomic_DNA"/>
</dbReference>
<reference evidence="1 2" key="1">
    <citation type="submission" date="2019-10" db="EMBL/GenBank/DDBJ databases">
        <title>Whole genome shotgun sequence of Acrocarpospora pleiomorpha NBRC 16267.</title>
        <authorList>
            <person name="Ichikawa N."/>
            <person name="Kimura A."/>
            <person name="Kitahashi Y."/>
            <person name="Komaki H."/>
            <person name="Oguchi A."/>
        </authorList>
    </citation>
    <scope>NUCLEOTIDE SEQUENCE [LARGE SCALE GENOMIC DNA]</scope>
    <source>
        <strain evidence="1 2">NBRC 16267</strain>
    </source>
</reference>
<evidence type="ECO:0000313" key="2">
    <source>
        <dbReference type="Proteomes" id="UP000377595"/>
    </source>
</evidence>
<dbReference type="InterPro" id="IPR029032">
    <property type="entry name" value="AhpD-like"/>
</dbReference>
<protein>
    <submittedName>
        <fullName evidence="1">Uncharacterized protein</fullName>
    </submittedName>
</protein>
<keyword evidence="2" id="KW-1185">Reference proteome</keyword>
<comment type="caution">
    <text evidence="1">The sequence shown here is derived from an EMBL/GenBank/DDBJ whole genome shotgun (WGS) entry which is preliminary data.</text>
</comment>
<accession>A0A5M3XXL5</accession>
<evidence type="ECO:0000313" key="1">
    <source>
        <dbReference type="EMBL" id="GES24799.1"/>
    </source>
</evidence>
<dbReference type="AlphaFoldDB" id="A0A5M3XXL5"/>
<proteinExistence type="predicted"/>
<sequence length="80" mass="8843">MDFAEKVALDPTRITEADAETLRHYGLSDLDVFQVVLAVCLRRFFSGVVSAVGTVPDQEYEKLAPEIRTAIDAFGRPRSA</sequence>